<dbReference type="PANTHER" id="PTHR12121">
    <property type="entry name" value="CARBON CATABOLITE REPRESSOR PROTEIN 4"/>
    <property type="match status" value="1"/>
</dbReference>
<name>A0A8C5ASK7_GADMO</name>
<evidence type="ECO:0000256" key="8">
    <source>
        <dbReference type="ARBA" id="ARBA00023108"/>
    </source>
</evidence>
<evidence type="ECO:0000313" key="14">
    <source>
        <dbReference type="Proteomes" id="UP000694546"/>
    </source>
</evidence>
<evidence type="ECO:0000313" key="13">
    <source>
        <dbReference type="Ensembl" id="ENSGMOP00000036706.1"/>
    </source>
</evidence>
<evidence type="ECO:0000256" key="5">
    <source>
        <dbReference type="ARBA" id="ARBA00022723"/>
    </source>
</evidence>
<dbReference type="InterPro" id="IPR036691">
    <property type="entry name" value="Endo/exonu/phosph_ase_sf"/>
</dbReference>
<evidence type="ECO:0000256" key="3">
    <source>
        <dbReference type="ARBA" id="ARBA00010774"/>
    </source>
</evidence>
<evidence type="ECO:0000256" key="10">
    <source>
        <dbReference type="ARBA" id="ARBA00079931"/>
    </source>
</evidence>
<dbReference type="InterPro" id="IPR005135">
    <property type="entry name" value="Endo/exonuclease/phosphatase"/>
</dbReference>
<evidence type="ECO:0000256" key="11">
    <source>
        <dbReference type="SAM" id="MobiDB-lite"/>
    </source>
</evidence>
<dbReference type="SUPFAM" id="SSF56219">
    <property type="entry name" value="DNase I-like"/>
    <property type="match status" value="1"/>
</dbReference>
<comment type="cofactor">
    <cofactor evidence="1">
        <name>Mg(2+)</name>
        <dbReference type="ChEBI" id="CHEBI:18420"/>
    </cofactor>
</comment>
<evidence type="ECO:0000256" key="7">
    <source>
        <dbReference type="ARBA" id="ARBA00022842"/>
    </source>
</evidence>
<feature type="domain" description="Endonuclease/exonuclease/phosphatase" evidence="12">
    <location>
        <begin position="223"/>
        <end position="500"/>
    </location>
</feature>
<dbReference type="OMA" id="EMSHPRR"/>
<comment type="subcellular location">
    <subcellularLocation>
        <location evidence="2">Cytoplasm</location>
    </subcellularLocation>
</comment>
<dbReference type="InterPro" id="IPR050410">
    <property type="entry name" value="CCR4/nocturin_mRNA_transcr"/>
</dbReference>
<dbReference type="FunFam" id="3.60.10.10:FF:000012">
    <property type="entry name" value="nocturnin isoform X2"/>
    <property type="match status" value="1"/>
</dbReference>
<reference evidence="13" key="1">
    <citation type="submission" date="2025-08" db="UniProtKB">
        <authorList>
            <consortium name="Ensembl"/>
        </authorList>
    </citation>
    <scope>IDENTIFICATION</scope>
</reference>
<dbReference type="GO" id="GO:0005737">
    <property type="term" value="C:cytoplasm"/>
    <property type="evidence" value="ECO:0007669"/>
    <property type="project" value="UniProtKB-SubCell"/>
</dbReference>
<dbReference type="GO" id="GO:0006139">
    <property type="term" value="P:nucleobase-containing compound metabolic process"/>
    <property type="evidence" value="ECO:0007669"/>
    <property type="project" value="UniProtKB-ARBA"/>
</dbReference>
<dbReference type="GO" id="GO:0004535">
    <property type="term" value="F:poly(A)-specific ribonuclease activity"/>
    <property type="evidence" value="ECO:0007669"/>
    <property type="project" value="InterPro"/>
</dbReference>
<gene>
    <name evidence="13" type="primary">NOCT</name>
</gene>
<keyword evidence="6" id="KW-0378">Hydrolase</keyword>
<dbReference type="Ensembl" id="ENSGMOT00000033510.1">
    <property type="protein sequence ID" value="ENSGMOP00000036706.1"/>
    <property type="gene ID" value="ENSGMOG00000030553.1"/>
</dbReference>
<dbReference type="Proteomes" id="UP000694546">
    <property type="component" value="Chromosome 10"/>
</dbReference>
<evidence type="ECO:0000259" key="12">
    <source>
        <dbReference type="Pfam" id="PF03372"/>
    </source>
</evidence>
<feature type="region of interest" description="Disordered" evidence="11">
    <location>
        <begin position="191"/>
        <end position="210"/>
    </location>
</feature>
<feature type="compositionally biased region" description="Acidic residues" evidence="11">
    <location>
        <begin position="169"/>
        <end position="178"/>
    </location>
</feature>
<keyword evidence="4" id="KW-0963">Cytoplasm</keyword>
<keyword evidence="14" id="KW-1185">Reference proteome</keyword>
<evidence type="ECO:0000256" key="9">
    <source>
        <dbReference type="ARBA" id="ARBA00023807"/>
    </source>
</evidence>
<dbReference type="InterPro" id="IPR034965">
    <property type="entry name" value="Deadenylase_nocturnin"/>
</dbReference>
<keyword evidence="7" id="KW-0460">Magnesium</keyword>
<feature type="region of interest" description="Disordered" evidence="11">
    <location>
        <begin position="93"/>
        <end position="179"/>
    </location>
</feature>
<dbReference type="Pfam" id="PF03372">
    <property type="entry name" value="Exo_endo_phos"/>
    <property type="match status" value="1"/>
</dbReference>
<feature type="compositionally biased region" description="Low complexity" evidence="11">
    <location>
        <begin position="140"/>
        <end position="154"/>
    </location>
</feature>
<reference evidence="13" key="2">
    <citation type="submission" date="2025-09" db="UniProtKB">
        <authorList>
            <consortium name="Ensembl"/>
        </authorList>
    </citation>
    <scope>IDENTIFICATION</scope>
</reference>
<evidence type="ECO:0000256" key="1">
    <source>
        <dbReference type="ARBA" id="ARBA00001946"/>
    </source>
</evidence>
<dbReference type="PANTHER" id="PTHR12121:SF45">
    <property type="entry name" value="NOCTURNIN"/>
    <property type="match status" value="1"/>
</dbReference>
<evidence type="ECO:0000256" key="4">
    <source>
        <dbReference type="ARBA" id="ARBA00022490"/>
    </source>
</evidence>
<evidence type="ECO:0000256" key="6">
    <source>
        <dbReference type="ARBA" id="ARBA00022801"/>
    </source>
</evidence>
<proteinExistence type="inferred from homology"/>
<dbReference type="AlphaFoldDB" id="A0A8C5ASK7"/>
<dbReference type="GO" id="GO:0046872">
    <property type="term" value="F:metal ion binding"/>
    <property type="evidence" value="ECO:0007669"/>
    <property type="project" value="UniProtKB-KW"/>
</dbReference>
<comment type="similarity">
    <text evidence="3">Belongs to the CCR4/nocturin family.</text>
</comment>
<accession>A0A8C5ASK7</accession>
<organism evidence="13 14">
    <name type="scientific">Gadus morhua</name>
    <name type="common">Atlantic cod</name>
    <dbReference type="NCBI Taxonomy" id="8049"/>
    <lineage>
        <taxon>Eukaryota</taxon>
        <taxon>Metazoa</taxon>
        <taxon>Chordata</taxon>
        <taxon>Craniata</taxon>
        <taxon>Vertebrata</taxon>
        <taxon>Euteleostomi</taxon>
        <taxon>Actinopterygii</taxon>
        <taxon>Neopterygii</taxon>
        <taxon>Teleostei</taxon>
        <taxon>Neoteleostei</taxon>
        <taxon>Acanthomorphata</taxon>
        <taxon>Zeiogadaria</taxon>
        <taxon>Gadariae</taxon>
        <taxon>Gadiformes</taxon>
        <taxon>Gadoidei</taxon>
        <taxon>Gadidae</taxon>
        <taxon>Gadus</taxon>
    </lineage>
</organism>
<dbReference type="GO" id="GO:0007623">
    <property type="term" value="P:circadian rhythm"/>
    <property type="evidence" value="ECO:0007669"/>
    <property type="project" value="InterPro"/>
</dbReference>
<keyword evidence="5" id="KW-0479">Metal-binding</keyword>
<dbReference type="GeneTree" id="ENSGT00940000155249"/>
<sequence length="517" mass="56576">MNPASIRCVNRIPPPQTEPLPQEVELTDPSTVRPWKRDVTLESLSTMEKRLSGETILTEYSNGFPSRMTTALLLLSRQLAALCVSSRGQLSVTRGFCSSSPSSPAPGPGHTTGAGGEAEAGSHEPKWKAAGASQTTANTGPGRPMGSSSSRPFSTLAQPLDGGLHPDPEADPEADPQADPDQLLRQCAEALRGRPARPRRELVSSRAPGNCCRHSASPRVRVLQWNVLAQALGEGKDGFVRCPPDALDWRERKYLILEEILTHRPDVVCLQEVDHYHDTFLPVLGSLGYRGSFLPKPRSPCLDVEPNNGPDGCALFYSRERFSPTATDHLRLSAMMLPTNQVAIVQSLRCRATGRGLCVAVTHLKARSGWERMRSAQGADLLRRLRAITSRAAASEADGAAEIPLLVCGDFNAEPSEDVYRRFLASSLGLDSAYRLLSADGLTEPPYTTWKIRPSGESRGTLDYIWYSRESLSVETLLDIPGEEQIGPDRLPSYHYPSDHLSLLCDVSFRELPHRLM</sequence>
<dbReference type="CDD" id="cd09096">
    <property type="entry name" value="Deadenylase_nocturnin"/>
    <property type="match status" value="1"/>
</dbReference>
<keyword evidence="8" id="KW-0090">Biological rhythms</keyword>
<dbReference type="Gene3D" id="3.60.10.10">
    <property type="entry name" value="Endonuclease/exonuclease/phosphatase"/>
    <property type="match status" value="1"/>
</dbReference>
<evidence type="ECO:0000256" key="2">
    <source>
        <dbReference type="ARBA" id="ARBA00004496"/>
    </source>
</evidence>
<protein>
    <recommendedName>
        <fullName evidence="9">Nocturnin</fullName>
    </recommendedName>
    <alternativeName>
        <fullName evidence="10">Carbon catabolite repression 4-like protein</fullName>
    </alternativeName>
</protein>